<dbReference type="GO" id="GO:0016095">
    <property type="term" value="P:polyprenol catabolic process"/>
    <property type="evidence" value="ECO:0007669"/>
    <property type="project" value="TreeGrafter"/>
</dbReference>
<feature type="transmembrane region" description="Helical" evidence="6">
    <location>
        <begin position="151"/>
        <end position="173"/>
    </location>
</feature>
<accession>D8TJG8</accession>
<dbReference type="InterPro" id="IPR001104">
    <property type="entry name" value="3-oxo-5_a-steroid_4-DH_C"/>
</dbReference>
<dbReference type="GO" id="GO:0003865">
    <property type="term" value="F:3-oxo-5-alpha-steroid 4-dehydrogenase activity"/>
    <property type="evidence" value="ECO:0007669"/>
    <property type="project" value="TreeGrafter"/>
</dbReference>
<evidence type="ECO:0000256" key="3">
    <source>
        <dbReference type="ARBA" id="ARBA00022989"/>
    </source>
</evidence>
<evidence type="ECO:0000313" key="9">
    <source>
        <dbReference type="Proteomes" id="UP000001058"/>
    </source>
</evidence>
<keyword evidence="4 6" id="KW-0472">Membrane</keyword>
<keyword evidence="9" id="KW-1185">Reference proteome</keyword>
<feature type="region of interest" description="Disordered" evidence="5">
    <location>
        <begin position="258"/>
        <end position="289"/>
    </location>
</feature>
<feature type="transmembrane region" description="Helical" evidence="6">
    <location>
        <begin position="26"/>
        <end position="44"/>
    </location>
</feature>
<dbReference type="PANTHER" id="PTHR14624">
    <property type="entry name" value="DFG10 PROTEIN"/>
    <property type="match status" value="1"/>
</dbReference>
<dbReference type="InParanoid" id="D8TJG8"/>
<proteinExistence type="predicted"/>
<dbReference type="PROSITE" id="PS50244">
    <property type="entry name" value="S5A_REDUCTASE"/>
    <property type="match status" value="1"/>
</dbReference>
<feature type="transmembrane region" description="Helical" evidence="6">
    <location>
        <begin position="215"/>
        <end position="236"/>
    </location>
</feature>
<dbReference type="GO" id="GO:0005783">
    <property type="term" value="C:endoplasmic reticulum"/>
    <property type="evidence" value="ECO:0007669"/>
    <property type="project" value="TreeGrafter"/>
</dbReference>
<dbReference type="UniPathway" id="UPA00378"/>
<dbReference type="PANTHER" id="PTHR14624:SF0">
    <property type="entry name" value="POLYPRENOL REDUCTASE"/>
    <property type="match status" value="1"/>
</dbReference>
<name>D8TJG8_VOLCA</name>
<keyword evidence="2 6" id="KW-0812">Transmembrane</keyword>
<evidence type="ECO:0000256" key="2">
    <source>
        <dbReference type="ARBA" id="ARBA00022692"/>
    </source>
</evidence>
<reference evidence="8 9" key="1">
    <citation type="journal article" date="2010" name="Science">
        <title>Genomic analysis of organismal complexity in the multicellular green alga Volvox carteri.</title>
        <authorList>
            <person name="Prochnik S.E."/>
            <person name="Umen J."/>
            <person name="Nedelcu A.M."/>
            <person name="Hallmann A."/>
            <person name="Miller S.M."/>
            <person name="Nishii I."/>
            <person name="Ferris P."/>
            <person name="Kuo A."/>
            <person name="Mitros T."/>
            <person name="Fritz-Laylin L.K."/>
            <person name="Hellsten U."/>
            <person name="Chapman J."/>
            <person name="Simakov O."/>
            <person name="Rensing S.A."/>
            <person name="Terry A."/>
            <person name="Pangilinan J."/>
            <person name="Kapitonov V."/>
            <person name="Jurka J."/>
            <person name="Salamov A."/>
            <person name="Shapiro H."/>
            <person name="Schmutz J."/>
            <person name="Grimwood J."/>
            <person name="Lindquist E."/>
            <person name="Lucas S."/>
            <person name="Grigoriev I.V."/>
            <person name="Schmitt R."/>
            <person name="Kirk D."/>
            <person name="Rokhsar D.S."/>
        </authorList>
    </citation>
    <scope>NUCLEOTIDE SEQUENCE [LARGE SCALE GENOMIC DNA]</scope>
    <source>
        <strain evidence="9">f. Nagariensis / Eve</strain>
    </source>
</reference>
<evidence type="ECO:0000256" key="5">
    <source>
        <dbReference type="SAM" id="MobiDB-lite"/>
    </source>
</evidence>
<dbReference type="OrthoDB" id="541710at2759"/>
<dbReference type="GO" id="GO:0006488">
    <property type="term" value="P:dolichol-linked oligosaccharide biosynthetic process"/>
    <property type="evidence" value="ECO:0007669"/>
    <property type="project" value="InterPro"/>
</dbReference>
<dbReference type="GeneID" id="9617439"/>
<dbReference type="RefSeq" id="XP_002946444.1">
    <property type="nucleotide sequence ID" value="XM_002946398.1"/>
</dbReference>
<comment type="subcellular location">
    <subcellularLocation>
        <location evidence="1">Endomembrane system</location>
        <topology evidence="1">Multi-pass membrane protein</topology>
    </subcellularLocation>
</comment>
<dbReference type="Proteomes" id="UP000001058">
    <property type="component" value="Unassembled WGS sequence"/>
</dbReference>
<keyword evidence="3 6" id="KW-1133">Transmembrane helix</keyword>
<dbReference type="EMBL" id="GL378324">
    <property type="protein sequence ID" value="EFJ52371.1"/>
    <property type="molecule type" value="Genomic_DNA"/>
</dbReference>
<feature type="transmembrane region" description="Helical" evidence="6">
    <location>
        <begin position="325"/>
        <end position="350"/>
    </location>
</feature>
<organism evidence="9">
    <name type="scientific">Volvox carteri f. nagariensis</name>
    <dbReference type="NCBI Taxonomy" id="3068"/>
    <lineage>
        <taxon>Eukaryota</taxon>
        <taxon>Viridiplantae</taxon>
        <taxon>Chlorophyta</taxon>
        <taxon>core chlorophytes</taxon>
        <taxon>Chlorophyceae</taxon>
        <taxon>CS clade</taxon>
        <taxon>Chlamydomonadales</taxon>
        <taxon>Volvocaceae</taxon>
        <taxon>Volvox</taxon>
    </lineage>
</organism>
<dbReference type="KEGG" id="vcn:VOLCADRAFT_103030"/>
<dbReference type="InterPro" id="IPR039698">
    <property type="entry name" value="Dfg10/SRD5A3"/>
</dbReference>
<dbReference type="FunCoup" id="D8TJG8">
    <property type="interactions" value="1167"/>
</dbReference>
<evidence type="ECO:0000256" key="1">
    <source>
        <dbReference type="ARBA" id="ARBA00004127"/>
    </source>
</evidence>
<dbReference type="AlphaFoldDB" id="D8TJG8"/>
<gene>
    <name evidence="8" type="ORF">VOLCADRAFT_103030</name>
</gene>
<dbReference type="eggNOG" id="KOG1640">
    <property type="taxonomic scope" value="Eukaryota"/>
</dbReference>
<evidence type="ECO:0000259" key="7">
    <source>
        <dbReference type="Pfam" id="PF02544"/>
    </source>
</evidence>
<dbReference type="STRING" id="3068.D8TJG8"/>
<dbReference type="Pfam" id="PF02544">
    <property type="entry name" value="Steroid_dh"/>
    <property type="match status" value="1"/>
</dbReference>
<feature type="domain" description="3-oxo-5-alpha-steroid 4-dehydrogenase C-terminal" evidence="7">
    <location>
        <begin position="304"/>
        <end position="382"/>
    </location>
</feature>
<evidence type="ECO:0000256" key="4">
    <source>
        <dbReference type="ARBA" id="ARBA00023136"/>
    </source>
</evidence>
<sequence>MSASLHDVAFLLADSFLNVLPQLLRAYWILASASVFVTILPIPVPRAFKAAVKVAAARGKLWYDRPDARALGILKDVSVPQQFFEHFYLIGALANTVLLQVYIFVCCEDQNGSTLKRDSLLALLLFELHVLRRYFESNYVMHYPESARMHLLAYLYGLSYYVAVPLTLLPTAVLNMDALRSAWDLAVGAGKEHWQLVDKRLWEAVATPHPGLPRLIAGVALFLFASGLQYWSHAVLGRLSREGGKRVQEAQMADTLFPPRAGNSTGAGPADQRTGTAGGAGAAGVEQVDQNPDGSLAAPKLTDVYSIPRGGPFELVSCPHYLGEILIYVALALVTRGSVGTLLIAAWVLLNLVLAADATQRWYHHHFPDYPRRRAALIPLLF</sequence>
<evidence type="ECO:0000256" key="6">
    <source>
        <dbReference type="SAM" id="Phobius"/>
    </source>
</evidence>
<protein>
    <recommendedName>
        <fullName evidence="7">3-oxo-5-alpha-steroid 4-dehydrogenase C-terminal domain-containing protein</fullName>
    </recommendedName>
</protein>
<evidence type="ECO:0000313" key="8">
    <source>
        <dbReference type="EMBL" id="EFJ52371.1"/>
    </source>
</evidence>